<proteinExistence type="predicted"/>
<protein>
    <submittedName>
        <fullName evidence="1">Uncharacterized protein</fullName>
    </submittedName>
</protein>
<name>A0A6C0BD09_9ZZZZ</name>
<reference evidence="1" key="1">
    <citation type="journal article" date="2020" name="Nature">
        <title>Giant virus diversity and host interactions through global metagenomics.</title>
        <authorList>
            <person name="Schulz F."/>
            <person name="Roux S."/>
            <person name="Paez-Espino D."/>
            <person name="Jungbluth S."/>
            <person name="Walsh D.A."/>
            <person name="Denef V.J."/>
            <person name="McMahon K.D."/>
            <person name="Konstantinidis K.T."/>
            <person name="Eloe-Fadrosh E.A."/>
            <person name="Kyrpides N.C."/>
            <person name="Woyke T."/>
        </authorList>
    </citation>
    <scope>NUCLEOTIDE SEQUENCE</scope>
    <source>
        <strain evidence="1">GVMAG-M-3300010160-26</strain>
    </source>
</reference>
<sequence>MHEKIQQLAQVFKKYGVPKDLFLSTASAIFPYITQIDGVDGVQYTANQFITFKRFKRYTIHGEVPDTVYPFNYIPPERFARFGLEDYYENDDISCLYTNFIESKIAFHKVRIVCVKNVCTSSTLSDFANKVVGKDTIKISEFDVNTPENIVWNIKYKRNKNKKIVDIEKYAYVSGNIEIYRSGRVTEAEEPGMFWVAKYYVFKINITVDNRIVED</sequence>
<accession>A0A6C0BD09</accession>
<dbReference type="AlphaFoldDB" id="A0A6C0BD09"/>
<organism evidence="1">
    <name type="scientific">viral metagenome</name>
    <dbReference type="NCBI Taxonomy" id="1070528"/>
    <lineage>
        <taxon>unclassified sequences</taxon>
        <taxon>metagenomes</taxon>
        <taxon>organismal metagenomes</taxon>
    </lineage>
</organism>
<dbReference type="EMBL" id="MN739115">
    <property type="protein sequence ID" value="QHS89641.1"/>
    <property type="molecule type" value="Genomic_DNA"/>
</dbReference>
<evidence type="ECO:0000313" key="1">
    <source>
        <dbReference type="EMBL" id="QHS89641.1"/>
    </source>
</evidence>